<evidence type="ECO:0000313" key="2">
    <source>
        <dbReference type="EMBL" id="GDH56415.1"/>
    </source>
</evidence>
<dbReference type="Proteomes" id="UP000037564">
    <property type="component" value="Unassembled WGS sequence"/>
</dbReference>
<comment type="caution">
    <text evidence="3">The sequence shown here is derived from an EMBL/GenBank/DDBJ whole genome shotgun (WGS) entry which is preliminary data.</text>
</comment>
<reference evidence="2 6" key="2">
    <citation type="submission" date="2018-04" db="EMBL/GenBank/DDBJ databases">
        <title>Large scale genomics of bovine and human commensal E. coli to reveal the emerging process of EHEC.</title>
        <authorList>
            <person name="Arimizu Y."/>
            <person name="Ogura Y."/>
        </authorList>
    </citation>
    <scope>NUCLEOTIDE SEQUENCE [LARGE SCALE GENOMIC DNA]</scope>
    <source>
        <strain evidence="2 6">KK-P061</strain>
    </source>
</reference>
<reference evidence="3 5" key="1">
    <citation type="submission" date="2015-07" db="EMBL/GenBank/DDBJ databases">
        <title>Genome sequences of 64 non-O157:H7 Shiga toxin-producing Escherichia coli strains.</title>
        <authorList>
            <person name="Gonzalez-Escalona N."/>
            <person name="Toro M."/>
            <person name="Timme R."/>
            <person name="Payne J."/>
        </authorList>
    </citation>
    <scope>NUCLEOTIDE SEQUENCE [LARGE SCALE GENOMIC DNA]</scope>
    <source>
        <strain evidence="3 5">CFSAN026843</strain>
    </source>
</reference>
<dbReference type="Proteomes" id="UP000471490">
    <property type="component" value="Unassembled WGS sequence"/>
</dbReference>
<name>A0A0B1JJW9_ECOLX</name>
<reference evidence="4 7" key="3">
    <citation type="journal article" date="2020" name="Int. J. Nanomedicine">
        <title>Consequences Of Long-Term Bacteria's Exposure To Silver Nanoformulations With Different PhysicoChemical Properties.</title>
        <authorList>
            <person name="Kedziora A."/>
            <person name="Wernecki M."/>
            <person name="Korzekwa K."/>
            <person name="Speruda M."/>
            <person name="Gerasymchuk Y."/>
            <person name="Lukowiak A."/>
            <person name="Bugla-Ploskonska G."/>
        </authorList>
    </citation>
    <scope>NUCLEOTIDE SEQUENCE [LARGE SCALE GENOMIC DNA]</scope>
    <source>
        <strain evidence="4 7">ATCC 11230</strain>
    </source>
</reference>
<dbReference type="RefSeq" id="WP_000960010.1">
    <property type="nucleotide sequence ID" value="NZ_BFXY01000132.1"/>
</dbReference>
<dbReference type="PATRIC" id="fig|562.7396.peg.5572"/>
<protein>
    <submittedName>
        <fullName evidence="3">Uncharacterized protein</fullName>
    </submittedName>
</protein>
<gene>
    <name evidence="2" type="ORF">BvCmsKKP061_04094</name>
    <name evidence="4" type="ORF">FPI65_29450</name>
    <name evidence="3" type="ORF">WR15_25620</name>
</gene>
<feature type="compositionally biased region" description="Basic and acidic residues" evidence="1">
    <location>
        <begin position="104"/>
        <end position="113"/>
    </location>
</feature>
<dbReference type="EMBL" id="BFXY01000132">
    <property type="protein sequence ID" value="GDH56415.1"/>
    <property type="molecule type" value="Genomic_DNA"/>
</dbReference>
<evidence type="ECO:0000313" key="3">
    <source>
        <dbReference type="EMBL" id="KNF62743.1"/>
    </source>
</evidence>
<evidence type="ECO:0000256" key="1">
    <source>
        <dbReference type="SAM" id="MobiDB-lite"/>
    </source>
</evidence>
<dbReference type="Proteomes" id="UP000303027">
    <property type="component" value="Unassembled WGS sequence"/>
</dbReference>
<feature type="region of interest" description="Disordered" evidence="1">
    <location>
        <begin position="62"/>
        <end position="150"/>
    </location>
</feature>
<dbReference type="EMBL" id="VLTB01000497">
    <property type="protein sequence ID" value="NDR95266.1"/>
    <property type="molecule type" value="Genomic_DNA"/>
</dbReference>
<evidence type="ECO:0000313" key="6">
    <source>
        <dbReference type="Proteomes" id="UP000303027"/>
    </source>
</evidence>
<dbReference type="AlphaFoldDB" id="A0A0B1JJW9"/>
<evidence type="ECO:0000313" key="7">
    <source>
        <dbReference type="Proteomes" id="UP000471490"/>
    </source>
</evidence>
<evidence type="ECO:0000313" key="4">
    <source>
        <dbReference type="EMBL" id="NDR95266.1"/>
    </source>
</evidence>
<sequence>MLVGAAVGAVVIGGGIVIYNNREAVGDAIEKSMEMRGEAELLNAQSQMEFWREPYGAFSSVFGNDDSSKENPNVGKDLTDEEKNCLGSGSTGGSGGWEPDEDGEIRNTYRSIKDAPQYPRGVRNVQNGTTRNVVKDQQLLKQLRKVDSGK</sequence>
<evidence type="ECO:0000313" key="5">
    <source>
        <dbReference type="Proteomes" id="UP000037564"/>
    </source>
</evidence>
<accession>A0A0B1JJW9</accession>
<dbReference type="EMBL" id="LGZN01000089">
    <property type="protein sequence ID" value="KNF62743.1"/>
    <property type="molecule type" value="Genomic_DNA"/>
</dbReference>
<organism evidence="3 5">
    <name type="scientific">Escherichia coli</name>
    <dbReference type="NCBI Taxonomy" id="562"/>
    <lineage>
        <taxon>Bacteria</taxon>
        <taxon>Pseudomonadati</taxon>
        <taxon>Pseudomonadota</taxon>
        <taxon>Gammaproteobacteria</taxon>
        <taxon>Enterobacterales</taxon>
        <taxon>Enterobacteriaceae</taxon>
        <taxon>Escherichia</taxon>
    </lineage>
</organism>
<proteinExistence type="predicted"/>